<evidence type="ECO:0000259" key="8">
    <source>
        <dbReference type="PROSITE" id="PS50110"/>
    </source>
</evidence>
<dbReference type="EMBL" id="RJUL01000002">
    <property type="protein sequence ID" value="ROQ30062.1"/>
    <property type="molecule type" value="Genomic_DNA"/>
</dbReference>
<keyword evidence="3" id="KW-0805">Transcription regulation</keyword>
<dbReference type="GO" id="GO:0043565">
    <property type="term" value="F:sequence-specific DNA binding"/>
    <property type="evidence" value="ECO:0007669"/>
    <property type="project" value="InterPro"/>
</dbReference>
<keyword evidence="4" id="KW-0238">DNA-binding</keyword>
<dbReference type="InterPro" id="IPR003593">
    <property type="entry name" value="AAA+_ATPase"/>
</dbReference>
<protein>
    <submittedName>
        <fullName evidence="9">Two-component system NtrC family response regulator</fullName>
    </submittedName>
</protein>
<dbReference type="Proteomes" id="UP000268033">
    <property type="component" value="Unassembled WGS sequence"/>
</dbReference>
<dbReference type="GO" id="GO:0005524">
    <property type="term" value="F:ATP binding"/>
    <property type="evidence" value="ECO:0007669"/>
    <property type="project" value="UniProtKB-KW"/>
</dbReference>
<dbReference type="Gene3D" id="3.40.50.2300">
    <property type="match status" value="1"/>
</dbReference>
<dbReference type="InterPro" id="IPR025943">
    <property type="entry name" value="Sigma_54_int_dom_ATP-bd_2"/>
</dbReference>
<dbReference type="RefSeq" id="WP_123420869.1">
    <property type="nucleotide sequence ID" value="NZ_RJUL01000002.1"/>
</dbReference>
<keyword evidence="10" id="KW-1185">Reference proteome</keyword>
<name>A0A3N1PF35_9GAMM</name>
<dbReference type="FunFam" id="3.40.50.300:FF:000006">
    <property type="entry name" value="DNA-binding transcriptional regulator NtrC"/>
    <property type="match status" value="1"/>
</dbReference>
<dbReference type="STRING" id="584787.GCA_001247655_00528"/>
<dbReference type="InterPro" id="IPR002197">
    <property type="entry name" value="HTH_Fis"/>
</dbReference>
<keyword evidence="5" id="KW-0804">Transcription</keyword>
<evidence type="ECO:0000256" key="1">
    <source>
        <dbReference type="ARBA" id="ARBA00022741"/>
    </source>
</evidence>
<keyword evidence="6" id="KW-0597">Phosphoprotein</keyword>
<dbReference type="InterPro" id="IPR001789">
    <property type="entry name" value="Sig_transdc_resp-reg_receiver"/>
</dbReference>
<reference evidence="9 10" key="1">
    <citation type="submission" date="2018-11" db="EMBL/GenBank/DDBJ databases">
        <title>Genomic Encyclopedia of Type Strains, Phase IV (KMG-IV): sequencing the most valuable type-strain genomes for metagenomic binning, comparative biology and taxonomic classification.</title>
        <authorList>
            <person name="Goeker M."/>
        </authorList>
    </citation>
    <scope>NUCLEOTIDE SEQUENCE [LARGE SCALE GENOMIC DNA]</scope>
    <source>
        <strain evidence="9 10">DSM 21945</strain>
    </source>
</reference>
<dbReference type="SMART" id="SM00448">
    <property type="entry name" value="REC"/>
    <property type="match status" value="1"/>
</dbReference>
<feature type="modified residue" description="4-aspartylphosphate" evidence="6">
    <location>
        <position position="47"/>
    </location>
</feature>
<evidence type="ECO:0000259" key="7">
    <source>
        <dbReference type="PROSITE" id="PS50045"/>
    </source>
</evidence>
<dbReference type="SUPFAM" id="SSF52540">
    <property type="entry name" value="P-loop containing nucleoside triphosphate hydrolases"/>
    <property type="match status" value="1"/>
</dbReference>
<dbReference type="InterPro" id="IPR027417">
    <property type="entry name" value="P-loop_NTPase"/>
</dbReference>
<dbReference type="SUPFAM" id="SSF52172">
    <property type="entry name" value="CheY-like"/>
    <property type="match status" value="1"/>
</dbReference>
<keyword evidence="1" id="KW-0547">Nucleotide-binding</keyword>
<dbReference type="PRINTS" id="PR01590">
    <property type="entry name" value="HTHFIS"/>
</dbReference>
<proteinExistence type="predicted"/>
<evidence type="ECO:0000313" key="10">
    <source>
        <dbReference type="Proteomes" id="UP000268033"/>
    </source>
</evidence>
<dbReference type="PROSITE" id="PS00688">
    <property type="entry name" value="SIGMA54_INTERACT_3"/>
    <property type="match status" value="1"/>
</dbReference>
<evidence type="ECO:0000256" key="3">
    <source>
        <dbReference type="ARBA" id="ARBA00023015"/>
    </source>
</evidence>
<dbReference type="Pfam" id="PF25601">
    <property type="entry name" value="AAA_lid_14"/>
    <property type="match status" value="1"/>
</dbReference>
<comment type="caution">
    <text evidence="9">The sequence shown here is derived from an EMBL/GenBank/DDBJ whole genome shotgun (WGS) entry which is preliminary data.</text>
</comment>
<dbReference type="InterPro" id="IPR009057">
    <property type="entry name" value="Homeodomain-like_sf"/>
</dbReference>
<evidence type="ECO:0000256" key="4">
    <source>
        <dbReference type="ARBA" id="ARBA00023125"/>
    </source>
</evidence>
<gene>
    <name evidence="9" type="ORF">EDC28_102452</name>
</gene>
<dbReference type="Gene3D" id="1.10.10.60">
    <property type="entry name" value="Homeodomain-like"/>
    <property type="match status" value="1"/>
</dbReference>
<dbReference type="PROSITE" id="PS50110">
    <property type="entry name" value="RESPONSE_REGULATORY"/>
    <property type="match status" value="1"/>
</dbReference>
<keyword evidence="2" id="KW-0067">ATP-binding</keyword>
<dbReference type="SUPFAM" id="SSF46689">
    <property type="entry name" value="Homeodomain-like"/>
    <property type="match status" value="1"/>
</dbReference>
<dbReference type="Pfam" id="PF02954">
    <property type="entry name" value="HTH_8"/>
    <property type="match status" value="1"/>
</dbReference>
<evidence type="ECO:0000313" key="9">
    <source>
        <dbReference type="EMBL" id="ROQ30062.1"/>
    </source>
</evidence>
<dbReference type="GO" id="GO:0006355">
    <property type="term" value="P:regulation of DNA-templated transcription"/>
    <property type="evidence" value="ECO:0007669"/>
    <property type="project" value="InterPro"/>
</dbReference>
<organism evidence="9 10">
    <name type="scientific">Gallaecimonas pentaromativorans</name>
    <dbReference type="NCBI Taxonomy" id="584787"/>
    <lineage>
        <taxon>Bacteria</taxon>
        <taxon>Pseudomonadati</taxon>
        <taxon>Pseudomonadota</taxon>
        <taxon>Gammaproteobacteria</taxon>
        <taxon>Enterobacterales</taxon>
        <taxon>Gallaecimonadaceae</taxon>
        <taxon>Gallaecimonas</taxon>
    </lineage>
</organism>
<dbReference type="GO" id="GO:0000160">
    <property type="term" value="P:phosphorelay signal transduction system"/>
    <property type="evidence" value="ECO:0007669"/>
    <property type="project" value="InterPro"/>
</dbReference>
<dbReference type="AlphaFoldDB" id="A0A3N1PF35"/>
<feature type="domain" description="Response regulatory" evidence="8">
    <location>
        <begin position="2"/>
        <end position="112"/>
    </location>
</feature>
<dbReference type="CDD" id="cd00156">
    <property type="entry name" value="REC"/>
    <property type="match status" value="1"/>
</dbReference>
<dbReference type="SMART" id="SM00382">
    <property type="entry name" value="AAA"/>
    <property type="match status" value="1"/>
</dbReference>
<dbReference type="InterPro" id="IPR002078">
    <property type="entry name" value="Sigma_54_int"/>
</dbReference>
<evidence type="ECO:0000256" key="2">
    <source>
        <dbReference type="ARBA" id="ARBA00022840"/>
    </source>
</evidence>
<sequence>MRMLLVEDDADQRQLLAQLLGNYELVLAASVAEAQPHLGKVDLVLSDWKLGDGDGLMLLRAAQRLSQSPAFVMMTAYGTISHAVDAMRQGADDYLSKPFSRQELELTLEKVSRAQRLKTDNQRLSQALADQHKLTEIIGNSAAMQQLQSRLARISDTDATVLIEGESGTGKELAARALHQLSRRAQKPFVAINCGAIPEALAESELFGADKGAYTGATQAKTGKFEAASTGTLFLDEIGELPLVLQSKLLRVLQEGKVTRLGEHQERSIDVRIIAATNRDLKAEVQAGRFREDLFYRLNVVPLTLPPLRERRDDIPALCRHFLALYARRHGLNPPALGHGLLEKLMSHHWPGNVRELANRMERLVLLGEDMPISPLGEGASEFSVKLPAGGLDWEAFERHCLEKALALNGGNKRQTARYLSLGYKALLYRLEKHGLS</sequence>
<dbReference type="Gene3D" id="1.10.8.60">
    <property type="match status" value="1"/>
</dbReference>
<dbReference type="Gene3D" id="3.40.50.300">
    <property type="entry name" value="P-loop containing nucleotide triphosphate hydrolases"/>
    <property type="match status" value="1"/>
</dbReference>
<dbReference type="PANTHER" id="PTHR32071:SF117">
    <property type="entry name" value="PTS-DEPENDENT DIHYDROXYACETONE KINASE OPERON REGULATORY PROTEIN-RELATED"/>
    <property type="match status" value="1"/>
</dbReference>
<dbReference type="PANTHER" id="PTHR32071">
    <property type="entry name" value="TRANSCRIPTIONAL REGULATORY PROTEIN"/>
    <property type="match status" value="1"/>
</dbReference>
<dbReference type="PROSITE" id="PS00676">
    <property type="entry name" value="SIGMA54_INTERACT_2"/>
    <property type="match status" value="1"/>
</dbReference>
<dbReference type="CDD" id="cd00009">
    <property type="entry name" value="AAA"/>
    <property type="match status" value="1"/>
</dbReference>
<dbReference type="Pfam" id="PF00158">
    <property type="entry name" value="Sigma54_activat"/>
    <property type="match status" value="1"/>
</dbReference>
<dbReference type="PROSITE" id="PS50045">
    <property type="entry name" value="SIGMA54_INTERACT_4"/>
    <property type="match status" value="1"/>
</dbReference>
<accession>A0A3N1PF35</accession>
<dbReference type="InterPro" id="IPR011006">
    <property type="entry name" value="CheY-like_superfamily"/>
</dbReference>
<evidence type="ECO:0000256" key="5">
    <source>
        <dbReference type="ARBA" id="ARBA00023163"/>
    </source>
</evidence>
<evidence type="ECO:0000256" key="6">
    <source>
        <dbReference type="PROSITE-ProRule" id="PRU00169"/>
    </source>
</evidence>
<dbReference type="InterPro" id="IPR058031">
    <property type="entry name" value="AAA_lid_NorR"/>
</dbReference>
<dbReference type="InterPro" id="IPR025944">
    <property type="entry name" value="Sigma_54_int_dom_CS"/>
</dbReference>
<dbReference type="Pfam" id="PF00072">
    <property type="entry name" value="Response_reg"/>
    <property type="match status" value="1"/>
</dbReference>
<feature type="domain" description="Sigma-54 factor interaction" evidence="7">
    <location>
        <begin position="137"/>
        <end position="366"/>
    </location>
</feature>